<evidence type="ECO:0000313" key="2">
    <source>
        <dbReference type="EMBL" id="PVH66707.1"/>
    </source>
</evidence>
<dbReference type="EMBL" id="CM008046">
    <property type="protein sequence ID" value="PVH66707.1"/>
    <property type="molecule type" value="Genomic_DNA"/>
</dbReference>
<sequence length="184" mass="20275">MGRAVLIRRGPSPCEARAYKGRARQKGGPIFCRSPGAFHAGEEEIRRKKEVVSLCGRNGIVVGGPGPTRIDPTSPPTPTPLPGAAARLAPRATRYAGRRDACRGPKRRRRTDRQACAGPGQGPGLRGCFRLLSLAPRLHGFFFFEKNRGYMVGRHRSRKNPWSHPHCARVRPPKSHPVLFRATC</sequence>
<accession>A0A2T8KX04</accession>
<reference evidence="2" key="1">
    <citation type="submission" date="2018-04" db="EMBL/GenBank/DDBJ databases">
        <title>WGS assembly of Panicum hallii.</title>
        <authorList>
            <person name="Lovell J."/>
            <person name="Jenkins J."/>
            <person name="Lowry D."/>
            <person name="Mamidi S."/>
            <person name="Sreedasyam A."/>
            <person name="Weng X."/>
            <person name="Barry K."/>
            <person name="Bonette J."/>
            <person name="Campitelli B."/>
            <person name="Daum C."/>
            <person name="Gordon S."/>
            <person name="Gould B."/>
            <person name="Lipzen A."/>
            <person name="Macqueen A."/>
            <person name="Palacio-Mejia J."/>
            <person name="Plott C."/>
            <person name="Shakirov E."/>
            <person name="Shu S."/>
            <person name="Yoshinaga Y."/>
            <person name="Zane M."/>
            <person name="Rokhsar D."/>
            <person name="Grimwood J."/>
            <person name="Schmutz J."/>
            <person name="Juenger T."/>
        </authorList>
    </citation>
    <scope>NUCLEOTIDE SEQUENCE [LARGE SCALE GENOMIC DNA]</scope>
    <source>
        <strain evidence="2">FIL2</strain>
    </source>
</reference>
<organism evidence="2">
    <name type="scientific">Panicum hallii</name>
    <dbReference type="NCBI Taxonomy" id="206008"/>
    <lineage>
        <taxon>Eukaryota</taxon>
        <taxon>Viridiplantae</taxon>
        <taxon>Streptophyta</taxon>
        <taxon>Embryophyta</taxon>
        <taxon>Tracheophyta</taxon>
        <taxon>Spermatophyta</taxon>
        <taxon>Magnoliopsida</taxon>
        <taxon>Liliopsida</taxon>
        <taxon>Poales</taxon>
        <taxon>Poaceae</taxon>
        <taxon>PACMAD clade</taxon>
        <taxon>Panicoideae</taxon>
        <taxon>Panicodae</taxon>
        <taxon>Paniceae</taxon>
        <taxon>Panicinae</taxon>
        <taxon>Panicum</taxon>
        <taxon>Panicum sect. Panicum</taxon>
    </lineage>
</organism>
<protein>
    <submittedName>
        <fullName evidence="2">Uncharacterized protein</fullName>
    </submittedName>
</protein>
<proteinExistence type="predicted"/>
<dbReference type="AlphaFoldDB" id="A0A2T8KX04"/>
<evidence type="ECO:0000256" key="1">
    <source>
        <dbReference type="SAM" id="MobiDB-lite"/>
    </source>
</evidence>
<dbReference type="Gramene" id="PVH66707">
    <property type="protein sequence ID" value="PVH66707"/>
    <property type="gene ID" value="PAHAL_1G323200"/>
</dbReference>
<dbReference type="Proteomes" id="UP000243499">
    <property type="component" value="Chromosome 1"/>
</dbReference>
<feature type="region of interest" description="Disordered" evidence="1">
    <location>
        <begin position="97"/>
        <end position="119"/>
    </location>
</feature>
<gene>
    <name evidence="2" type="ORF">PAHAL_1G323200</name>
</gene>
<name>A0A2T8KX04_9POAL</name>